<evidence type="ECO:0000256" key="2">
    <source>
        <dbReference type="ARBA" id="ARBA00022448"/>
    </source>
</evidence>
<dbReference type="CDD" id="cd00038">
    <property type="entry name" value="CAP_ED"/>
    <property type="match status" value="1"/>
</dbReference>
<dbReference type="InterPro" id="IPR014710">
    <property type="entry name" value="RmlC-like_jellyroll"/>
</dbReference>
<feature type="transmembrane region" description="Helical" evidence="7">
    <location>
        <begin position="140"/>
        <end position="163"/>
    </location>
</feature>
<dbReference type="SUPFAM" id="SSF81324">
    <property type="entry name" value="Voltage-gated potassium channels"/>
    <property type="match status" value="1"/>
</dbReference>
<evidence type="ECO:0000259" key="8">
    <source>
        <dbReference type="PROSITE" id="PS50042"/>
    </source>
</evidence>
<reference evidence="9" key="1">
    <citation type="journal article" date="2023" name="G3 (Bethesda)">
        <title>Whole genome assemblies of Zophobas morio and Tenebrio molitor.</title>
        <authorList>
            <person name="Kaur S."/>
            <person name="Stinson S.A."/>
            <person name="diCenzo G.C."/>
        </authorList>
    </citation>
    <scope>NUCLEOTIDE SEQUENCE</scope>
    <source>
        <strain evidence="9">QUZm001</strain>
    </source>
</reference>
<feature type="transmembrane region" description="Helical" evidence="7">
    <location>
        <begin position="184"/>
        <end position="202"/>
    </location>
</feature>
<keyword evidence="5" id="KW-0406">Ion transport</keyword>
<evidence type="ECO:0000256" key="5">
    <source>
        <dbReference type="ARBA" id="ARBA00023065"/>
    </source>
</evidence>
<sequence>MPFFCNFHKSFEGETHKCAIRHDGSMSYLPALKRKATWFQRFRRLLKRSTLISEYNPQSYEYFRSKAEIFRARKEHVVTKSIVIHPFSDFRAYYEIWMSLAWLIILFYMPADAAFDIISPESQRGVLLEETYSGTTEDDYFGFTLRLIGFIDIIITFFTGYCVKKKRKVVMDSLKIAKHYVMSIYFITDLLATFPMDFFITNDTYQRMINTMGFLRIIRLPTLYYYMSRTLEIFRLRRISIQIFKNVVVNYLVFHWFACVQYMIPQIRFFAYGELVAESWIERADLPEVNFVSRYIACVYRAAGSLFCISFEEMKLEAWEEKLVAIITFIFGKVYVFYITVLILNYLLRQRSLEIKYFETISQVQAYMSQKQLPISMQTRLLQFYDYKYNKKFFKERGITGLLSEKLKGEINLNVCSKLVQNVSLLAHLPQQLLEQVVLNMKAEIYLANDIIIKAGSVGDCMYFLASGTVGVWTPSGKEVCHLQDGAYFGEISLVFKDKRRTANIVAVEICEVYKLDRRIFRNCFKSNSSLYKILEEVAKERMEVTQMFEDVHAKTFMELGH</sequence>
<dbReference type="AlphaFoldDB" id="A0AA38IDK5"/>
<feature type="transmembrane region" description="Helical" evidence="7">
    <location>
        <begin position="92"/>
        <end position="111"/>
    </location>
</feature>
<keyword evidence="4 7" id="KW-1133">Transmembrane helix</keyword>
<dbReference type="Gene3D" id="1.10.287.630">
    <property type="entry name" value="Helix hairpin bin"/>
    <property type="match status" value="1"/>
</dbReference>
<comment type="caution">
    <text evidence="9">The sequence shown here is derived from an EMBL/GenBank/DDBJ whole genome shotgun (WGS) entry which is preliminary data.</text>
</comment>
<feature type="domain" description="Cyclic nucleotide-binding" evidence="8">
    <location>
        <begin position="425"/>
        <end position="523"/>
    </location>
</feature>
<dbReference type="PROSITE" id="PS50042">
    <property type="entry name" value="CNMP_BINDING_3"/>
    <property type="match status" value="1"/>
</dbReference>
<evidence type="ECO:0000313" key="10">
    <source>
        <dbReference type="Proteomes" id="UP001168821"/>
    </source>
</evidence>
<comment type="subcellular location">
    <subcellularLocation>
        <location evidence="1">Membrane</location>
        <topology evidence="1">Multi-pass membrane protein</topology>
    </subcellularLocation>
</comment>
<dbReference type="SUPFAM" id="SSF51206">
    <property type="entry name" value="cAMP-binding domain-like"/>
    <property type="match status" value="1"/>
</dbReference>
<keyword evidence="10" id="KW-1185">Reference proteome</keyword>
<feature type="transmembrane region" description="Helical" evidence="7">
    <location>
        <begin position="323"/>
        <end position="348"/>
    </location>
</feature>
<protein>
    <recommendedName>
        <fullName evidence="8">Cyclic nucleotide-binding domain-containing protein</fullName>
    </recommendedName>
</protein>
<evidence type="ECO:0000256" key="3">
    <source>
        <dbReference type="ARBA" id="ARBA00022692"/>
    </source>
</evidence>
<evidence type="ECO:0000256" key="6">
    <source>
        <dbReference type="ARBA" id="ARBA00023136"/>
    </source>
</evidence>
<evidence type="ECO:0000256" key="4">
    <source>
        <dbReference type="ARBA" id="ARBA00022989"/>
    </source>
</evidence>
<evidence type="ECO:0000256" key="7">
    <source>
        <dbReference type="SAM" id="Phobius"/>
    </source>
</evidence>
<feature type="transmembrane region" description="Helical" evidence="7">
    <location>
        <begin position="208"/>
        <end position="227"/>
    </location>
</feature>
<dbReference type="PANTHER" id="PTHR45689">
    <property type="entry name" value="I[[H]] CHANNEL, ISOFORM E"/>
    <property type="match status" value="1"/>
</dbReference>
<organism evidence="9 10">
    <name type="scientific">Zophobas morio</name>
    <dbReference type="NCBI Taxonomy" id="2755281"/>
    <lineage>
        <taxon>Eukaryota</taxon>
        <taxon>Metazoa</taxon>
        <taxon>Ecdysozoa</taxon>
        <taxon>Arthropoda</taxon>
        <taxon>Hexapoda</taxon>
        <taxon>Insecta</taxon>
        <taxon>Pterygota</taxon>
        <taxon>Neoptera</taxon>
        <taxon>Endopterygota</taxon>
        <taxon>Coleoptera</taxon>
        <taxon>Polyphaga</taxon>
        <taxon>Cucujiformia</taxon>
        <taxon>Tenebrionidae</taxon>
        <taxon>Zophobas</taxon>
    </lineage>
</organism>
<accession>A0AA38IDK5</accession>
<feature type="transmembrane region" description="Helical" evidence="7">
    <location>
        <begin position="248"/>
        <end position="271"/>
    </location>
</feature>
<dbReference type="SMART" id="SM00100">
    <property type="entry name" value="cNMP"/>
    <property type="match status" value="1"/>
</dbReference>
<evidence type="ECO:0000313" key="9">
    <source>
        <dbReference type="EMBL" id="KAJ3655963.1"/>
    </source>
</evidence>
<dbReference type="GO" id="GO:0003254">
    <property type="term" value="P:regulation of membrane depolarization"/>
    <property type="evidence" value="ECO:0007669"/>
    <property type="project" value="TreeGrafter"/>
</dbReference>
<dbReference type="PROSITE" id="PS00889">
    <property type="entry name" value="CNMP_BINDING_2"/>
    <property type="match status" value="1"/>
</dbReference>
<keyword evidence="3 7" id="KW-0812">Transmembrane</keyword>
<dbReference type="Proteomes" id="UP001168821">
    <property type="component" value="Unassembled WGS sequence"/>
</dbReference>
<dbReference type="GO" id="GO:0098855">
    <property type="term" value="C:HCN channel complex"/>
    <property type="evidence" value="ECO:0007669"/>
    <property type="project" value="TreeGrafter"/>
</dbReference>
<dbReference type="InterPro" id="IPR051413">
    <property type="entry name" value="K/Na_HCN_channel"/>
</dbReference>
<keyword evidence="2" id="KW-0813">Transport</keyword>
<gene>
    <name evidence="9" type="ORF">Zmor_015070</name>
</gene>
<keyword evidence="6 7" id="KW-0472">Membrane</keyword>
<name>A0AA38IDK5_9CUCU</name>
<dbReference type="InterPro" id="IPR000595">
    <property type="entry name" value="cNMP-bd_dom"/>
</dbReference>
<dbReference type="InterPro" id="IPR018488">
    <property type="entry name" value="cNMP-bd_CS"/>
</dbReference>
<dbReference type="GO" id="GO:0005249">
    <property type="term" value="F:voltage-gated potassium channel activity"/>
    <property type="evidence" value="ECO:0007669"/>
    <property type="project" value="TreeGrafter"/>
</dbReference>
<dbReference type="Pfam" id="PF00520">
    <property type="entry name" value="Ion_trans"/>
    <property type="match status" value="1"/>
</dbReference>
<dbReference type="InterPro" id="IPR005821">
    <property type="entry name" value="Ion_trans_dom"/>
</dbReference>
<proteinExistence type="predicted"/>
<dbReference type="Pfam" id="PF00027">
    <property type="entry name" value="cNMP_binding"/>
    <property type="match status" value="1"/>
</dbReference>
<dbReference type="EMBL" id="JALNTZ010000004">
    <property type="protein sequence ID" value="KAJ3655963.1"/>
    <property type="molecule type" value="Genomic_DNA"/>
</dbReference>
<dbReference type="PANTHER" id="PTHR45689:SF14">
    <property type="entry name" value="CYCLIC NUCLEOTIDE-GATED CATION CHANNEL SUBUNIT A-LIKE PROTEIN"/>
    <property type="match status" value="1"/>
</dbReference>
<dbReference type="GO" id="GO:0035725">
    <property type="term" value="P:sodium ion transmembrane transport"/>
    <property type="evidence" value="ECO:0007669"/>
    <property type="project" value="TreeGrafter"/>
</dbReference>
<dbReference type="Gene3D" id="1.10.287.70">
    <property type="match status" value="1"/>
</dbReference>
<dbReference type="Gene3D" id="2.60.120.10">
    <property type="entry name" value="Jelly Rolls"/>
    <property type="match status" value="1"/>
</dbReference>
<dbReference type="InterPro" id="IPR018490">
    <property type="entry name" value="cNMP-bd_dom_sf"/>
</dbReference>
<evidence type="ECO:0000256" key="1">
    <source>
        <dbReference type="ARBA" id="ARBA00004141"/>
    </source>
</evidence>